<protein>
    <submittedName>
        <fullName evidence="1">3-methyladenine DNA glycosylase AlkC</fullName>
    </submittedName>
</protein>
<dbReference type="PROSITE" id="PS50077">
    <property type="entry name" value="HEAT_REPEAT"/>
    <property type="match status" value="1"/>
</dbReference>
<name>A0A4V3DBR4_9HYPH</name>
<dbReference type="InterPro" id="IPR014825">
    <property type="entry name" value="DNA_alkylation"/>
</dbReference>
<sequence>MVEPFKNFFSITVIEKMAAILSAQSADFDANKFVEIASINHEENELKQRSQQIQKALLATLPNDLDRVAPILLNALGPEAPIDGGTTSNDREGLNGFALMPFCDFVTEIGIDDWPKAAPLLKEMTKRFSAEFAVRPFIAQNPVETMKTFALWAEDENAHVRRLASEGCRPLLPWGIRLHQFVKDPAPILPILEKLKDDPTEYVRRSVANNLNDIAKNQPDLIAEIATNWMQGAHKNRQRLVRHACRTLIKNGHPPTLAALGYKPINLAKSDFEIKTKQVEFGTALIFSYYLAPSDAAQHPYILDFAIHFKKANGELAPKVFKLSTGKVSGDAPLTGEKTVAIKPITTRKFYPGEHKLELLLNGQSLGTKEFLLKMDATA</sequence>
<organism evidence="1 2">
    <name type="scientific">Maritalea mobilis</name>
    <dbReference type="NCBI Taxonomy" id="483324"/>
    <lineage>
        <taxon>Bacteria</taxon>
        <taxon>Pseudomonadati</taxon>
        <taxon>Pseudomonadota</taxon>
        <taxon>Alphaproteobacteria</taxon>
        <taxon>Hyphomicrobiales</taxon>
        <taxon>Devosiaceae</taxon>
        <taxon>Maritalea</taxon>
    </lineage>
</organism>
<accession>A0A4V3DBR4</accession>
<dbReference type="InterPro" id="IPR016024">
    <property type="entry name" value="ARM-type_fold"/>
</dbReference>
<keyword evidence="2" id="KW-1185">Reference proteome</keyword>
<proteinExistence type="predicted"/>
<evidence type="ECO:0000313" key="1">
    <source>
        <dbReference type="EMBL" id="TDQ67518.1"/>
    </source>
</evidence>
<dbReference type="RefSeq" id="WP_133572127.1">
    <property type="nucleotide sequence ID" value="NZ_SNYR01000001.1"/>
</dbReference>
<dbReference type="Gene3D" id="1.25.40.290">
    <property type="entry name" value="ARM repeat domains"/>
    <property type="match status" value="1"/>
</dbReference>
<reference evidence="1 2" key="1">
    <citation type="submission" date="2019-03" db="EMBL/GenBank/DDBJ databases">
        <title>Genomic Encyclopedia of Type Strains, Phase III (KMG-III): the genomes of soil and plant-associated and newly described type strains.</title>
        <authorList>
            <person name="Whitman W."/>
        </authorList>
    </citation>
    <scope>NUCLEOTIDE SEQUENCE [LARGE SCALE GENOMIC DNA]</scope>
    <source>
        <strain evidence="1 2">CGMCC 1.7002</strain>
    </source>
</reference>
<gene>
    <name evidence="1" type="ORF">ATL17_1534</name>
</gene>
<dbReference type="Pfam" id="PF08713">
    <property type="entry name" value="DNA_alkylation"/>
    <property type="match status" value="1"/>
</dbReference>
<evidence type="ECO:0000313" key="2">
    <source>
        <dbReference type="Proteomes" id="UP000295391"/>
    </source>
</evidence>
<dbReference type="Proteomes" id="UP000295391">
    <property type="component" value="Unassembled WGS sequence"/>
</dbReference>
<dbReference type="AlphaFoldDB" id="A0A4V3DBR4"/>
<comment type="caution">
    <text evidence="1">The sequence shown here is derived from an EMBL/GenBank/DDBJ whole genome shotgun (WGS) entry which is preliminary data.</text>
</comment>
<dbReference type="SUPFAM" id="SSF48371">
    <property type="entry name" value="ARM repeat"/>
    <property type="match status" value="1"/>
</dbReference>
<dbReference type="InterPro" id="IPR021133">
    <property type="entry name" value="HEAT_type_2"/>
</dbReference>
<dbReference type="OrthoDB" id="9797162at2"/>
<dbReference type="EMBL" id="SNYR01000001">
    <property type="protein sequence ID" value="TDQ67518.1"/>
    <property type="molecule type" value="Genomic_DNA"/>
</dbReference>